<protein>
    <submittedName>
        <fullName evidence="4">Conjugal transfer protein TraA</fullName>
    </submittedName>
</protein>
<evidence type="ECO:0000256" key="1">
    <source>
        <dbReference type="ARBA" id="ARBA00010873"/>
    </source>
</evidence>
<keyword evidence="2" id="KW-0184">Conjugation</keyword>
<feature type="domain" description="MobA/MobL protein" evidence="3">
    <location>
        <begin position="18"/>
        <end position="54"/>
    </location>
</feature>
<reference evidence="4" key="1">
    <citation type="journal article" date="2018" name="Genome Biol.">
        <title>SKESA: strategic k-mer extension for scrupulous assemblies.</title>
        <authorList>
            <person name="Souvorov A."/>
            <person name="Agarwala R."/>
            <person name="Lipman D.J."/>
        </authorList>
    </citation>
    <scope>NUCLEOTIDE SEQUENCE</scope>
    <source>
        <strain evidence="4">Tha14</strain>
    </source>
</reference>
<dbReference type="Gene3D" id="3.30.930.30">
    <property type="match status" value="1"/>
</dbReference>
<dbReference type="EMBL" id="DAANQF010000089">
    <property type="protein sequence ID" value="HAD0946359.1"/>
    <property type="molecule type" value="Genomic_DNA"/>
</dbReference>
<accession>A0A709FBZ0</accession>
<gene>
    <name evidence="4" type="ORF">G0L98_24645</name>
</gene>
<dbReference type="Pfam" id="PF03389">
    <property type="entry name" value="MobA_MobL"/>
    <property type="match status" value="1"/>
</dbReference>
<comment type="similarity">
    <text evidence="1">Belongs to the MobA/MobL family.</text>
</comment>
<name>A0A709FBZ0_SALTM</name>
<feature type="non-terminal residue" evidence="4">
    <location>
        <position position="55"/>
    </location>
</feature>
<proteinExistence type="inferred from homology"/>
<dbReference type="InterPro" id="IPR005053">
    <property type="entry name" value="MobA_MobL"/>
</dbReference>
<dbReference type="AlphaFoldDB" id="A0A709FBZ0"/>
<organism evidence="4">
    <name type="scientific">Salmonella typhimurium</name>
    <dbReference type="NCBI Taxonomy" id="90371"/>
    <lineage>
        <taxon>Bacteria</taxon>
        <taxon>Pseudomonadati</taxon>
        <taxon>Pseudomonadota</taxon>
        <taxon>Gammaproteobacteria</taxon>
        <taxon>Enterobacterales</taxon>
        <taxon>Enterobacteriaceae</taxon>
        <taxon>Salmonella</taxon>
    </lineage>
</organism>
<evidence type="ECO:0000313" key="4">
    <source>
        <dbReference type="EMBL" id="HAD0946359.1"/>
    </source>
</evidence>
<evidence type="ECO:0000259" key="3">
    <source>
        <dbReference type="Pfam" id="PF03389"/>
    </source>
</evidence>
<reference evidence="4" key="2">
    <citation type="submission" date="2019-08" db="EMBL/GenBank/DDBJ databases">
        <authorList>
            <consortium name="NCBI Pathogen Detection Project"/>
        </authorList>
    </citation>
    <scope>NUCLEOTIDE SEQUENCE</scope>
    <source>
        <strain evidence="4">Tha14</strain>
    </source>
</reference>
<comment type="caution">
    <text evidence="4">The sequence shown here is derived from an EMBL/GenBank/DDBJ whole genome shotgun (WGS) entry which is preliminary data.</text>
</comment>
<sequence length="55" mass="5965">MAIYHLSMKIISRSNGYSAVASAAYRSGSLMLDERTGLTHDYTRKSGVAEAVILT</sequence>
<evidence type="ECO:0000256" key="2">
    <source>
        <dbReference type="ARBA" id="ARBA00022971"/>
    </source>
</evidence>